<organism evidence="4 5">
    <name type="scientific">Clostridium ljungdahlii</name>
    <dbReference type="NCBI Taxonomy" id="1538"/>
    <lineage>
        <taxon>Bacteria</taxon>
        <taxon>Bacillati</taxon>
        <taxon>Bacillota</taxon>
        <taxon>Clostridia</taxon>
        <taxon>Eubacteriales</taxon>
        <taxon>Clostridiaceae</taxon>
        <taxon>Clostridium</taxon>
    </lineage>
</organism>
<gene>
    <name evidence="4" type="ORF">WY13_01096</name>
</gene>
<protein>
    <submittedName>
        <fullName evidence="4">Type IV leader peptidase family protein</fullName>
    </submittedName>
</protein>
<sequence>MINIFILVFSLCIGIYIGNLMYWLSVFMIKEDNVNLGILRKCIFNKRKGTVFKYILQMVTAFVFVMLFIKYGFSIPYIKYSILVSFLILISIIDYRTQYIYSAVSYLAIAVSVVFIFLQHDFVYDYITAGILGFIMAALIVILSRGGMGWGDADIFLLAGLNLGLYLFIKVFIVTFLLSGLVCAYNCLRDRKGCIALAPFITIGVFIILFSSQ</sequence>
<dbReference type="PANTHER" id="PTHR30487:SF0">
    <property type="entry name" value="PREPILIN LEADER PEPTIDASE_N-METHYLTRANSFERASE-RELATED"/>
    <property type="match status" value="1"/>
</dbReference>
<dbReference type="GO" id="GO:0006465">
    <property type="term" value="P:signal peptide processing"/>
    <property type="evidence" value="ECO:0007669"/>
    <property type="project" value="TreeGrafter"/>
</dbReference>
<dbReference type="Proteomes" id="UP000077407">
    <property type="component" value="Unassembled WGS sequence"/>
</dbReference>
<dbReference type="GO" id="GO:0005886">
    <property type="term" value="C:plasma membrane"/>
    <property type="evidence" value="ECO:0007669"/>
    <property type="project" value="TreeGrafter"/>
</dbReference>
<comment type="similarity">
    <text evidence="1">Belongs to the peptidase A24 family.</text>
</comment>
<dbReference type="InterPro" id="IPR000045">
    <property type="entry name" value="Prepilin_IV_endopep_pep"/>
</dbReference>
<evidence type="ECO:0000313" key="4">
    <source>
        <dbReference type="EMBL" id="OAA90792.1"/>
    </source>
</evidence>
<proteinExistence type="inferred from homology"/>
<keyword evidence="2" id="KW-0812">Transmembrane</keyword>
<feature type="transmembrane region" description="Helical" evidence="2">
    <location>
        <begin position="194"/>
        <end position="212"/>
    </location>
</feature>
<feature type="transmembrane region" description="Helical" evidence="2">
    <location>
        <begin position="6"/>
        <end position="29"/>
    </location>
</feature>
<keyword evidence="2" id="KW-1133">Transmembrane helix</keyword>
<accession>A0A162L3Y2</accession>
<feature type="transmembrane region" description="Helical" evidence="2">
    <location>
        <begin position="50"/>
        <end position="69"/>
    </location>
</feature>
<dbReference type="PANTHER" id="PTHR30487">
    <property type="entry name" value="TYPE 4 PREPILIN-LIKE PROTEINS LEADER PEPTIDE-PROCESSING ENZYME"/>
    <property type="match status" value="1"/>
</dbReference>
<evidence type="ECO:0000256" key="1">
    <source>
        <dbReference type="ARBA" id="ARBA00005801"/>
    </source>
</evidence>
<dbReference type="Pfam" id="PF01478">
    <property type="entry name" value="Peptidase_A24"/>
    <property type="match status" value="1"/>
</dbReference>
<evidence type="ECO:0000256" key="2">
    <source>
        <dbReference type="SAM" id="Phobius"/>
    </source>
</evidence>
<feature type="transmembrane region" description="Helical" evidence="2">
    <location>
        <begin position="155"/>
        <end position="182"/>
    </location>
</feature>
<feature type="transmembrane region" description="Helical" evidence="2">
    <location>
        <begin position="75"/>
        <end position="93"/>
    </location>
</feature>
<feature type="transmembrane region" description="Helical" evidence="2">
    <location>
        <begin position="100"/>
        <end position="118"/>
    </location>
</feature>
<dbReference type="Gene3D" id="1.20.120.1220">
    <property type="match status" value="1"/>
</dbReference>
<comment type="caution">
    <text evidence="4">The sequence shown here is derived from an EMBL/GenBank/DDBJ whole genome shotgun (WGS) entry which is preliminary data.</text>
</comment>
<dbReference type="PATRIC" id="fig|1538.10.peg.1606"/>
<dbReference type="EMBL" id="LITT01000010">
    <property type="protein sequence ID" value="OAA90792.1"/>
    <property type="molecule type" value="Genomic_DNA"/>
</dbReference>
<dbReference type="OrthoDB" id="9789291at2"/>
<name>A0A162L3Y2_9CLOT</name>
<dbReference type="InterPro" id="IPR050882">
    <property type="entry name" value="Prepilin_peptidase/N-MTase"/>
</dbReference>
<feature type="domain" description="Prepilin type IV endopeptidase peptidase" evidence="3">
    <location>
        <begin position="82"/>
        <end position="182"/>
    </location>
</feature>
<evidence type="ECO:0000259" key="3">
    <source>
        <dbReference type="Pfam" id="PF01478"/>
    </source>
</evidence>
<dbReference type="AlphaFoldDB" id="A0A162L3Y2"/>
<reference evidence="4 5" key="1">
    <citation type="journal article" date="2015" name="Biotechnol. Bioeng.">
        <title>Genome sequence and phenotypic characterization of Caulobacter segnis.</title>
        <authorList>
            <person name="Patel S."/>
            <person name="Fletcher B."/>
            <person name="Scott D.C."/>
            <person name="Ely B."/>
        </authorList>
    </citation>
    <scope>NUCLEOTIDE SEQUENCE [LARGE SCALE GENOMIC DNA]</scope>
    <source>
        <strain evidence="4 5">ERI-2</strain>
    </source>
</reference>
<dbReference type="GO" id="GO:0004190">
    <property type="term" value="F:aspartic-type endopeptidase activity"/>
    <property type="evidence" value="ECO:0007669"/>
    <property type="project" value="InterPro"/>
</dbReference>
<keyword evidence="2" id="KW-0472">Membrane</keyword>
<feature type="transmembrane region" description="Helical" evidence="2">
    <location>
        <begin position="124"/>
        <end position="143"/>
    </location>
</feature>
<evidence type="ECO:0000313" key="5">
    <source>
        <dbReference type="Proteomes" id="UP000077407"/>
    </source>
</evidence>